<dbReference type="SUPFAM" id="SSF51445">
    <property type="entry name" value="(Trans)glycosidases"/>
    <property type="match status" value="1"/>
</dbReference>
<accession>A0A4U5UZI7</accession>
<feature type="domain" description="Glycogen debranching enzyme C-terminal" evidence="1">
    <location>
        <begin position="1119"/>
        <end position="1247"/>
    </location>
</feature>
<dbReference type="InterPro" id="IPR032792">
    <property type="entry name" value="AGL_glucanoTrfase"/>
</dbReference>
<sequence>MASTSQMLPQHLKQIRVLMLNDKENLERTLFRLEQGFELQFRLGPSLQGRRVMVHTNYPLEGQPFDRNNFRVLAWNYPTGREDDSDKFCCLDLQIAGSYQYYFGYGDIECSGRGYIVVDPVLRVGGDNHVLPLDCITIQTYLSKCYNMIHFTPLQTLGESRSCYSLADQLTFNPEFSPEGESYNWEDVGALVEKVRTEWNMLCITDVVYNHTAANSVWIKEHPECGYNLVNSPHLRPAWVLDRAILHLTTRVAEGRYKSKGLPADITNESHLNALRRVLWEDVYPEIKLWEFFQIKVDSSVEQFRTLLQKGTEPDRSKTGGKKGLKIIQDPHYCRYGNTVDMDSALETFVPHSSSPQHIEDCCGWLRQKLNELNEEQHHIIHQHQEQASAANCIVGNIVYERLADHGPKLGPVNRKNPLVTRYFTFPYQDMTLEQELQLLDQPDKTCNFLAYNGWVMGDDPLRNFAEPGSNVYLRRELICWGDSVKLRYGKEPEDCPYLWAHMRKYTEITAKYFHGVRLDNCHSTPLHVAEFMLDVARTLCPNLYVVAELFTGSEEMDNIFATKLGITSLIREAMSAGDSHEEGRLVYRYGGEPVGAFVQPSLRPLMPSIAHAMFLDVTHDNECPIQSGIVAGKLALNKLHQELAAQGFIQVYVDQVDADIVAVTRHCPSTHQSVVSVCRTAFWNPKTHQYGTNVPPMFIPGKIEEVILEARTVERNAGSYTRDDKYINGMLEYTVEIKEHIPLQESTLVKQAGVTSKGRSEFVQEITFQKLTPGSVIAFRVSLDPKAQRLVGVLRYYLSQFSPKYRRGSVAEENSPDALQNPLAQLMSTLTLADLNVLLFRCNSEEQEDGGGCYSIPGWETLKYAGLQGLMSVLADIRPNNDLGHPLCANLRQGDWLIDYVSNRLINREGPLAQVGQWLAAMFTYLKHIPRYLIPCYFDAILVSTYTTALDATLKLMSSFIQNGSSFVRHLALGSVQMCGVGRFPALPPLSTNIEGVPYRLSPITGQKEQCCVSLAAGSLATNEQPLYEVIQEALQRHLEGISFSERNAGSKIDMNMRDEGFNVLAKVDPATGFVSGGNRFNCGTWMDKMGESERARNKGMPATPRALLCVPGKEVFISYSQWNQQLHHSFEAAFWVSGIPNDPNEKHPDLVHKTGIYKDSYGASSSWCDYQLRPNFTIAMVVAPELFTAERAWKALEVAENKLLGPLGMKTLDPDDMVYCGVYDNALDNDNYNLAKGFNYHQGPVSVTQLVSEQTKTALWMSPWKGLPELTNENGQYCPFSCETQAWSLATVLEVLYDL</sequence>
<proteinExistence type="predicted"/>
<feature type="domain" description="Glycogen debranching enzyme glucanotransferase" evidence="3">
    <location>
        <begin position="139"/>
        <end position="545"/>
    </location>
</feature>
<gene>
    <name evidence="5" type="ORF">D9C73_013349</name>
</gene>
<dbReference type="GO" id="GO:0004135">
    <property type="term" value="F:amylo-alpha-1,6-glucosidase activity"/>
    <property type="evidence" value="ECO:0007669"/>
    <property type="project" value="InterPro"/>
</dbReference>
<dbReference type="Gene3D" id="3.20.20.80">
    <property type="entry name" value="Glycosidases"/>
    <property type="match status" value="2"/>
</dbReference>
<feature type="domain" description="Glycogen debranching enzyme C-terminal" evidence="1">
    <location>
        <begin position="1027"/>
        <end position="1108"/>
    </location>
</feature>
<dbReference type="PANTHER" id="PTHR10569">
    <property type="entry name" value="GLYCOGEN DEBRANCHING ENZYME"/>
    <property type="match status" value="1"/>
</dbReference>
<dbReference type="STRING" id="240159.A0A4U5UZI7"/>
<dbReference type="Pfam" id="PF14702">
    <property type="entry name" value="hGDE_central"/>
    <property type="match status" value="1"/>
</dbReference>
<dbReference type="FunFam" id="3.20.20.80:FF:000070">
    <property type="entry name" value="GDB1p Glycogen debranching enzyme"/>
    <property type="match status" value="1"/>
</dbReference>
<dbReference type="EMBL" id="CM014089">
    <property type="protein sequence ID" value="TKS80418.1"/>
    <property type="molecule type" value="Genomic_DNA"/>
</dbReference>
<dbReference type="InterPro" id="IPR008928">
    <property type="entry name" value="6-hairpin_glycosidase_sf"/>
</dbReference>
<keyword evidence="6" id="KW-1185">Reference proteome</keyword>
<evidence type="ECO:0000259" key="4">
    <source>
        <dbReference type="Pfam" id="PF14702"/>
    </source>
</evidence>
<reference evidence="5 6" key="1">
    <citation type="submission" date="2019-01" db="EMBL/GenBank/DDBJ databases">
        <title>Genome Assembly of Collichthys lucidus.</title>
        <authorList>
            <person name="Cai M."/>
            <person name="Xiao S."/>
        </authorList>
    </citation>
    <scope>NUCLEOTIDE SEQUENCE [LARGE SCALE GENOMIC DNA]</scope>
    <source>
        <strain evidence="5">JT15FE1705JMU</strain>
        <tissue evidence="5">Muscle</tissue>
    </source>
</reference>
<feature type="domain" description="Glycogen debranching enzyme central" evidence="4">
    <location>
        <begin position="629"/>
        <end position="906"/>
    </location>
</feature>
<dbReference type="GO" id="GO:0004134">
    <property type="term" value="F:4-alpha-glucanotransferase activity"/>
    <property type="evidence" value="ECO:0007669"/>
    <property type="project" value="InterPro"/>
</dbReference>
<dbReference type="Proteomes" id="UP000298787">
    <property type="component" value="Chromosome 12"/>
</dbReference>
<evidence type="ECO:0000313" key="5">
    <source>
        <dbReference type="EMBL" id="TKS80418.1"/>
    </source>
</evidence>
<dbReference type="InterPro" id="IPR010401">
    <property type="entry name" value="AGL/Gdb1"/>
</dbReference>
<evidence type="ECO:0000313" key="6">
    <source>
        <dbReference type="Proteomes" id="UP000298787"/>
    </source>
</evidence>
<dbReference type="CDD" id="cd11327">
    <property type="entry name" value="AmyAc_Glg_debranch_2"/>
    <property type="match status" value="1"/>
</dbReference>
<evidence type="ECO:0000259" key="3">
    <source>
        <dbReference type="Pfam" id="PF14701"/>
    </source>
</evidence>
<dbReference type="SUPFAM" id="SSF48208">
    <property type="entry name" value="Six-hairpin glycosidases"/>
    <property type="match status" value="1"/>
</dbReference>
<organism evidence="5 6">
    <name type="scientific">Collichthys lucidus</name>
    <name type="common">Big head croaker</name>
    <name type="synonym">Sciaena lucida</name>
    <dbReference type="NCBI Taxonomy" id="240159"/>
    <lineage>
        <taxon>Eukaryota</taxon>
        <taxon>Metazoa</taxon>
        <taxon>Chordata</taxon>
        <taxon>Craniata</taxon>
        <taxon>Vertebrata</taxon>
        <taxon>Euteleostomi</taxon>
        <taxon>Actinopterygii</taxon>
        <taxon>Neopterygii</taxon>
        <taxon>Teleostei</taxon>
        <taxon>Neoteleostei</taxon>
        <taxon>Acanthomorphata</taxon>
        <taxon>Eupercaria</taxon>
        <taxon>Sciaenidae</taxon>
        <taxon>Collichthys</taxon>
    </lineage>
</organism>
<evidence type="ECO:0000259" key="2">
    <source>
        <dbReference type="Pfam" id="PF14699"/>
    </source>
</evidence>
<dbReference type="FunFam" id="3.20.20.80:FF:000051">
    <property type="entry name" value="glycogen debranching enzyme isoform X2"/>
    <property type="match status" value="1"/>
</dbReference>
<dbReference type="InterPro" id="IPR017853">
    <property type="entry name" value="GH"/>
</dbReference>
<name>A0A4U5UZI7_COLLU</name>
<feature type="domain" description="Glycogen debranching enzyme C-terminal" evidence="1">
    <location>
        <begin position="1255"/>
        <end position="1296"/>
    </location>
</feature>
<dbReference type="PANTHER" id="PTHR10569:SF2">
    <property type="entry name" value="GLYCOGEN DEBRANCHING ENZYME"/>
    <property type="match status" value="1"/>
</dbReference>
<dbReference type="Pfam" id="PF14701">
    <property type="entry name" value="hDGE_amylase"/>
    <property type="match status" value="1"/>
</dbReference>
<dbReference type="InterPro" id="IPR032788">
    <property type="entry name" value="AGL_central"/>
</dbReference>
<dbReference type="Pfam" id="PF14699">
    <property type="entry name" value="hGDE_N"/>
    <property type="match status" value="1"/>
</dbReference>
<feature type="domain" description="Eukaryotic glycogen debranching enzyme N-terminal" evidence="2">
    <location>
        <begin position="39"/>
        <end position="124"/>
    </location>
</feature>
<dbReference type="InterPro" id="IPR032790">
    <property type="entry name" value="GDE_C"/>
</dbReference>
<dbReference type="InterPro" id="IPR029436">
    <property type="entry name" value="AGL_euk_N"/>
</dbReference>
<dbReference type="Pfam" id="PF06202">
    <property type="entry name" value="GDE_C"/>
    <property type="match status" value="3"/>
</dbReference>
<dbReference type="GO" id="GO:0005980">
    <property type="term" value="P:glycogen catabolic process"/>
    <property type="evidence" value="ECO:0007669"/>
    <property type="project" value="InterPro"/>
</dbReference>
<protein>
    <submittedName>
        <fullName evidence="5">Glycogen debranching enzyme</fullName>
    </submittedName>
</protein>
<evidence type="ECO:0000259" key="1">
    <source>
        <dbReference type="Pfam" id="PF06202"/>
    </source>
</evidence>